<dbReference type="InterPro" id="IPR000683">
    <property type="entry name" value="Gfo/Idh/MocA-like_OxRdtase_N"/>
</dbReference>
<dbReference type="Gene3D" id="3.30.360.10">
    <property type="entry name" value="Dihydrodipicolinate Reductase, domain 2"/>
    <property type="match status" value="1"/>
</dbReference>
<protein>
    <submittedName>
        <fullName evidence="3">Oxidoreductase, NAD-binding domain protein</fullName>
    </submittedName>
</protein>
<dbReference type="Pfam" id="PF22725">
    <property type="entry name" value="GFO_IDH_MocA_C3"/>
    <property type="match status" value="1"/>
</dbReference>
<dbReference type="SUPFAM" id="SSF55347">
    <property type="entry name" value="Glyceraldehyde-3-phosphate dehydrogenase-like, C-terminal domain"/>
    <property type="match status" value="1"/>
</dbReference>
<dbReference type="Proteomes" id="UP000005273">
    <property type="component" value="Unassembled WGS sequence"/>
</dbReference>
<evidence type="ECO:0000259" key="1">
    <source>
        <dbReference type="Pfam" id="PF01408"/>
    </source>
</evidence>
<dbReference type="STRING" id="592015.HMPREF1705_04299"/>
<dbReference type="Pfam" id="PF01408">
    <property type="entry name" value="GFO_IDH_MocA"/>
    <property type="match status" value="1"/>
</dbReference>
<gene>
    <name evidence="3" type="ORF">HMPREF1705_04299</name>
</gene>
<comment type="caution">
    <text evidence="3">The sequence shown here is derived from an EMBL/GenBank/DDBJ whole genome shotgun (WGS) entry which is preliminary data.</text>
</comment>
<keyword evidence="4" id="KW-1185">Reference proteome</keyword>
<dbReference type="InterPro" id="IPR055170">
    <property type="entry name" value="GFO_IDH_MocA-like_dom"/>
</dbReference>
<reference evidence="4" key="1">
    <citation type="submission" date="2012-09" db="EMBL/GenBank/DDBJ databases">
        <authorList>
            <person name="Weinstock G."/>
            <person name="Sodergren E."/>
            <person name="Clifton S."/>
            <person name="Fulton L."/>
            <person name="Fulton B."/>
            <person name="Courtney L."/>
            <person name="Fronick C."/>
            <person name="Harrison M."/>
            <person name="Strong C."/>
            <person name="Farmer C."/>
            <person name="Delehaunty K."/>
            <person name="Markovic C."/>
            <person name="Hall O."/>
            <person name="Minx P."/>
            <person name="Tomlinson C."/>
            <person name="Mitreva M."/>
            <person name="Nelson J."/>
            <person name="Hou S."/>
            <person name="Wollam A."/>
            <person name="Pepin K.H."/>
            <person name="Johnson M."/>
            <person name="Bhonagiri V."/>
            <person name="Nash W.E."/>
            <person name="Suruliraj S."/>
            <person name="Warren W."/>
            <person name="Chinwalla A."/>
            <person name="Mardis E.R."/>
            <person name="Wilson R.K."/>
        </authorList>
    </citation>
    <scope>NUCLEOTIDE SEQUENCE [LARGE SCALE GENOMIC DNA]</scope>
    <source>
        <strain evidence="4">OS1</strain>
    </source>
</reference>
<proteinExistence type="predicted"/>
<dbReference type="GO" id="GO:0000166">
    <property type="term" value="F:nucleotide binding"/>
    <property type="evidence" value="ECO:0007669"/>
    <property type="project" value="InterPro"/>
</dbReference>
<dbReference type="InterPro" id="IPR036291">
    <property type="entry name" value="NAD(P)-bd_dom_sf"/>
</dbReference>
<evidence type="ECO:0000313" key="3">
    <source>
        <dbReference type="EMBL" id="KRT35037.1"/>
    </source>
</evidence>
<dbReference type="EMBL" id="ACJX03000001">
    <property type="protein sequence ID" value="KRT35037.1"/>
    <property type="molecule type" value="Genomic_DNA"/>
</dbReference>
<evidence type="ECO:0000259" key="2">
    <source>
        <dbReference type="Pfam" id="PF22725"/>
    </source>
</evidence>
<sequence>MVGGSKKGQIGKVHRKAINLHGKAKIVCGAFSRNFNDTLDLGKELNLSEERLYKNYEEMAEQERSRPDKIDFVSIVTPNKTHYEISKKFLQCGINVMCEKPFTCSSQEAEKLRILAEKNDLLLGISYSFTGYSMIRYAREMIRRGEIGEVRFVNAQYLCDWMAKVPFRGKNKQQDWRSDPKLSGISNCVADIGSHVENLIYYLTELRIESLSARIDHFIEQDGLDDNASILVNYNNGARGIYWTSQVTIGHENNLNFGIYGTKGSIEWSRENANFLKVSTIEQPFSVVTRGNDHIDDYIKQDYVTPGGHTEGYIDAFGRIYDKFISAIIQQKNGVQSNKSDLEFKTAESGISGMIFIEKCIESATHEGVWVNI</sequence>
<dbReference type="SUPFAM" id="SSF51735">
    <property type="entry name" value="NAD(P)-binding Rossmann-fold domains"/>
    <property type="match status" value="1"/>
</dbReference>
<dbReference type="Gene3D" id="3.40.50.720">
    <property type="entry name" value="NAD(P)-binding Rossmann-like Domain"/>
    <property type="match status" value="1"/>
</dbReference>
<dbReference type="AlphaFoldDB" id="A0A0T5X9H3"/>
<dbReference type="eggNOG" id="COG0673">
    <property type="taxonomic scope" value="Bacteria"/>
</dbReference>
<dbReference type="PANTHER" id="PTHR43708">
    <property type="entry name" value="CONSERVED EXPRESSED OXIDOREDUCTASE (EUROFUNG)"/>
    <property type="match status" value="1"/>
</dbReference>
<dbReference type="PANTHER" id="PTHR43708:SF3">
    <property type="entry name" value="OXIDOREDUCTASE"/>
    <property type="match status" value="1"/>
</dbReference>
<organism evidence="3 4">
    <name type="scientific">Acetomicrobium hydrogeniformans ATCC BAA-1850</name>
    <dbReference type="NCBI Taxonomy" id="592015"/>
    <lineage>
        <taxon>Bacteria</taxon>
        <taxon>Thermotogati</taxon>
        <taxon>Synergistota</taxon>
        <taxon>Synergistia</taxon>
        <taxon>Synergistales</taxon>
        <taxon>Acetomicrobiaceae</taxon>
        <taxon>Acetomicrobium</taxon>
    </lineage>
</organism>
<feature type="domain" description="GFO/IDH/MocA-like oxidoreductase" evidence="2">
    <location>
        <begin position="135"/>
        <end position="267"/>
    </location>
</feature>
<feature type="domain" description="Gfo/Idh/MocA-like oxidoreductase N-terminal" evidence="1">
    <location>
        <begin position="8"/>
        <end position="125"/>
    </location>
</feature>
<evidence type="ECO:0000313" key="4">
    <source>
        <dbReference type="Proteomes" id="UP000005273"/>
    </source>
</evidence>
<name>A0A0T5X9H3_9BACT</name>
<accession>A0A0T5X9H3</accession>
<dbReference type="InterPro" id="IPR051317">
    <property type="entry name" value="Gfo/Idh/MocA_oxidoreduct"/>
</dbReference>